<dbReference type="OrthoDB" id="9775595at2"/>
<evidence type="ECO:0000313" key="5">
    <source>
        <dbReference type="Proteomes" id="UP000281192"/>
    </source>
</evidence>
<evidence type="ECO:0000313" key="2">
    <source>
        <dbReference type="EMBL" id="AYV49330.1"/>
    </source>
</evidence>
<protein>
    <submittedName>
        <fullName evidence="3">GNAT family N-acetyltransferase</fullName>
    </submittedName>
</protein>
<dbReference type="InterPro" id="IPR056935">
    <property type="entry name" value="Rv0428c-like_C"/>
</dbReference>
<dbReference type="GO" id="GO:0016747">
    <property type="term" value="F:acyltransferase activity, transferring groups other than amino-acyl groups"/>
    <property type="evidence" value="ECO:0007669"/>
    <property type="project" value="InterPro"/>
</dbReference>
<reference evidence="2 5" key="2">
    <citation type="submission" date="2018-01" db="EMBL/GenBank/DDBJ databases">
        <title>Complete genome sequence of Caulobacter flavus RHGG3.</title>
        <authorList>
            <person name="Yang E."/>
        </authorList>
    </citation>
    <scope>NUCLEOTIDE SEQUENCE [LARGE SCALE GENOMIC DNA]</scope>
    <source>
        <strain evidence="2 5">RHGG3</strain>
    </source>
</reference>
<dbReference type="PROSITE" id="PS51186">
    <property type="entry name" value="GNAT"/>
    <property type="match status" value="1"/>
</dbReference>
<evidence type="ECO:0000313" key="3">
    <source>
        <dbReference type="EMBL" id="PLR08093.1"/>
    </source>
</evidence>
<proteinExistence type="predicted"/>
<name>A0A2N5CNN4_9CAUL</name>
<dbReference type="EMBL" id="CP026100">
    <property type="protein sequence ID" value="AYV49330.1"/>
    <property type="molecule type" value="Genomic_DNA"/>
</dbReference>
<sequence>MSPSVLEPIADAAWPARERERLGGWRLNATDGFSLRINACWPLGEADREPEAAIDAVEAFYGARGLPVRFKLTDGATSPADLADRLARRGYALHGETLLMTGPVVGAGDAEVVISSEPDPAFEALLVASAKGNAADANERLQALGRIPAPARFARLTLEGRTAALGACAVDGQAVGIFGMRTDPDFRRRGLARRVLDALLAEAASLGARTAYLQVEDVNAPAVALYSARGFSTAYRYRYWSRLARD</sequence>
<dbReference type="InterPro" id="IPR000182">
    <property type="entry name" value="GNAT_dom"/>
</dbReference>
<dbReference type="EMBL" id="PJRQ01000043">
    <property type="protein sequence ID" value="PLR08093.1"/>
    <property type="molecule type" value="Genomic_DNA"/>
</dbReference>
<dbReference type="Pfam" id="PF24553">
    <property type="entry name" value="Rv0428c_C"/>
    <property type="match status" value="1"/>
</dbReference>
<dbReference type="KEGG" id="cfh:C1707_25520"/>
<evidence type="ECO:0000313" key="4">
    <source>
        <dbReference type="Proteomes" id="UP000234483"/>
    </source>
</evidence>
<dbReference type="RefSeq" id="WP_101714928.1">
    <property type="nucleotide sequence ID" value="NZ_CP026100.1"/>
</dbReference>
<organism evidence="3 4">
    <name type="scientific">Caulobacter flavus</name>
    <dbReference type="NCBI Taxonomy" id="1679497"/>
    <lineage>
        <taxon>Bacteria</taxon>
        <taxon>Pseudomonadati</taxon>
        <taxon>Pseudomonadota</taxon>
        <taxon>Alphaproteobacteria</taxon>
        <taxon>Caulobacterales</taxon>
        <taxon>Caulobacteraceae</taxon>
        <taxon>Caulobacter</taxon>
    </lineage>
</organism>
<dbReference type="Gene3D" id="3.40.630.30">
    <property type="match status" value="1"/>
</dbReference>
<dbReference type="Proteomes" id="UP000234483">
    <property type="component" value="Unassembled WGS sequence"/>
</dbReference>
<dbReference type="SUPFAM" id="SSF55729">
    <property type="entry name" value="Acyl-CoA N-acyltransferases (Nat)"/>
    <property type="match status" value="1"/>
</dbReference>
<keyword evidence="3" id="KW-0808">Transferase</keyword>
<dbReference type="InterPro" id="IPR016181">
    <property type="entry name" value="Acyl_CoA_acyltransferase"/>
</dbReference>
<reference evidence="3 4" key="1">
    <citation type="submission" date="2017-12" db="EMBL/GenBank/DDBJ databases">
        <title>The genome sequence of Caulobacter flavus CGMCC1 15093.</title>
        <authorList>
            <person name="Gao J."/>
            <person name="Mao X."/>
            <person name="Sun J."/>
        </authorList>
    </citation>
    <scope>NUCLEOTIDE SEQUENCE [LARGE SCALE GENOMIC DNA]</scope>
    <source>
        <strain evidence="3 4">CGMCC1 15093</strain>
    </source>
</reference>
<keyword evidence="5" id="KW-1185">Reference proteome</keyword>
<evidence type="ECO:0000259" key="1">
    <source>
        <dbReference type="PROSITE" id="PS51186"/>
    </source>
</evidence>
<dbReference type="AlphaFoldDB" id="A0A2N5CNN4"/>
<dbReference type="CDD" id="cd04301">
    <property type="entry name" value="NAT_SF"/>
    <property type="match status" value="1"/>
</dbReference>
<feature type="domain" description="N-acetyltransferase" evidence="1">
    <location>
        <begin position="112"/>
        <end position="246"/>
    </location>
</feature>
<dbReference type="Proteomes" id="UP000281192">
    <property type="component" value="Chromosome"/>
</dbReference>
<accession>A0A2N5CNN4</accession>
<gene>
    <name evidence="2" type="ORF">C1707_25520</name>
    <name evidence="3" type="ORF">CFHF_21230</name>
</gene>